<name>A0A843VZY5_COLES</name>
<comment type="caution">
    <text evidence="4">The sequence shown here is derived from an EMBL/GenBank/DDBJ whole genome shotgun (WGS) entry which is preliminary data.</text>
</comment>
<evidence type="ECO:0000313" key="4">
    <source>
        <dbReference type="EMBL" id="MQM04453.1"/>
    </source>
</evidence>
<dbReference type="NCBIfam" id="TIGR00756">
    <property type="entry name" value="PPR"/>
    <property type="match status" value="7"/>
</dbReference>
<dbReference type="PROSITE" id="PS51375">
    <property type="entry name" value="PPR"/>
    <property type="match status" value="7"/>
</dbReference>
<keyword evidence="2" id="KW-0677">Repeat</keyword>
<evidence type="ECO:0008006" key="6">
    <source>
        <dbReference type="Google" id="ProtNLM"/>
    </source>
</evidence>
<evidence type="ECO:0000256" key="2">
    <source>
        <dbReference type="ARBA" id="ARBA00022737"/>
    </source>
</evidence>
<dbReference type="EMBL" id="NMUH01003219">
    <property type="protein sequence ID" value="MQM04453.1"/>
    <property type="molecule type" value="Genomic_DNA"/>
</dbReference>
<feature type="repeat" description="PPR" evidence="3">
    <location>
        <begin position="537"/>
        <end position="571"/>
    </location>
</feature>
<feature type="repeat" description="PPR" evidence="3">
    <location>
        <begin position="467"/>
        <end position="501"/>
    </location>
</feature>
<dbReference type="Gene3D" id="1.25.40.10">
    <property type="entry name" value="Tetratricopeptide repeat domain"/>
    <property type="match status" value="6"/>
</dbReference>
<organism evidence="4 5">
    <name type="scientific">Colocasia esculenta</name>
    <name type="common">Wild taro</name>
    <name type="synonym">Arum esculentum</name>
    <dbReference type="NCBI Taxonomy" id="4460"/>
    <lineage>
        <taxon>Eukaryota</taxon>
        <taxon>Viridiplantae</taxon>
        <taxon>Streptophyta</taxon>
        <taxon>Embryophyta</taxon>
        <taxon>Tracheophyta</taxon>
        <taxon>Spermatophyta</taxon>
        <taxon>Magnoliopsida</taxon>
        <taxon>Liliopsida</taxon>
        <taxon>Araceae</taxon>
        <taxon>Aroideae</taxon>
        <taxon>Colocasieae</taxon>
        <taxon>Colocasia</taxon>
    </lineage>
</organism>
<dbReference type="Pfam" id="PF01535">
    <property type="entry name" value="PPR"/>
    <property type="match status" value="2"/>
</dbReference>
<dbReference type="PANTHER" id="PTHR47447">
    <property type="entry name" value="OS03G0856100 PROTEIN"/>
    <property type="match status" value="1"/>
</dbReference>
<evidence type="ECO:0000313" key="5">
    <source>
        <dbReference type="Proteomes" id="UP000652761"/>
    </source>
</evidence>
<feature type="repeat" description="PPR" evidence="3">
    <location>
        <begin position="253"/>
        <end position="287"/>
    </location>
</feature>
<proteinExistence type="inferred from homology"/>
<dbReference type="OrthoDB" id="5588846at2759"/>
<dbReference type="AlphaFoldDB" id="A0A843VZY5"/>
<dbReference type="Pfam" id="PF13041">
    <property type="entry name" value="PPR_2"/>
    <property type="match status" value="4"/>
</dbReference>
<feature type="repeat" description="PPR" evidence="3">
    <location>
        <begin position="330"/>
        <end position="364"/>
    </location>
</feature>
<dbReference type="InterPro" id="IPR002885">
    <property type="entry name" value="PPR_rpt"/>
</dbReference>
<reference evidence="4" key="1">
    <citation type="submission" date="2017-07" db="EMBL/GenBank/DDBJ databases">
        <title>Taro Niue Genome Assembly and Annotation.</title>
        <authorList>
            <person name="Atibalentja N."/>
            <person name="Keating K."/>
            <person name="Fields C.J."/>
        </authorList>
    </citation>
    <scope>NUCLEOTIDE SEQUENCE</scope>
    <source>
        <strain evidence="4">Niue_2</strain>
        <tissue evidence="4">Leaf</tissue>
    </source>
</reference>
<dbReference type="Pfam" id="PF12854">
    <property type="entry name" value="PPR_1"/>
    <property type="match status" value="1"/>
</dbReference>
<dbReference type="SUPFAM" id="SSF48452">
    <property type="entry name" value="TPR-like"/>
    <property type="match status" value="1"/>
</dbReference>
<feature type="repeat" description="PPR" evidence="3">
    <location>
        <begin position="607"/>
        <end position="641"/>
    </location>
</feature>
<gene>
    <name evidence="4" type="ORF">Taro_037249</name>
</gene>
<comment type="similarity">
    <text evidence="1">Belongs to the PPR family. P subfamily.</text>
</comment>
<evidence type="ECO:0000256" key="1">
    <source>
        <dbReference type="ARBA" id="ARBA00007626"/>
    </source>
</evidence>
<dbReference type="PANTHER" id="PTHR47447:SF17">
    <property type="entry name" value="OS12G0638900 PROTEIN"/>
    <property type="match status" value="1"/>
</dbReference>
<dbReference type="Proteomes" id="UP000652761">
    <property type="component" value="Unassembled WGS sequence"/>
</dbReference>
<dbReference type="InterPro" id="IPR011990">
    <property type="entry name" value="TPR-like_helical_dom_sf"/>
</dbReference>
<feature type="repeat" description="PPR" evidence="3">
    <location>
        <begin position="572"/>
        <end position="606"/>
    </location>
</feature>
<keyword evidence="5" id="KW-1185">Reference proteome</keyword>
<feature type="repeat" description="PPR" evidence="3">
    <location>
        <begin position="502"/>
        <end position="536"/>
    </location>
</feature>
<sequence length="676" mass="76788">MKNYTIFSYETNKPKICMVVLAEGIHHPPFISAPPPNGRVRPRRAGASAGRVMRALPLRQLRRHRARPPGTAAARAFATSYSGRIVREDPAGRAIAVEIDLPDILRDTRGIAQPRRDLICRVSRILQSPSAPTCDPFLELSDYLHTLPVTPTTSEVSEVLKALRSPEIALEFFHFCSSLPGYRHDCFTYNRLFSILSRSPVVDVGLVRRLLDEMEKEGVRGNISTVNILISIFGGVELGRCLELVKKWSLRFNRYTYKCLLQAYLRSLDVEKAFEVHEEMRRRGYNLDIFAYNMLLDALDKADKMTGKRGKSDEFLSYFHDMITKGFTLNLIAYNTIIQALARNHMVDKVFFVLSKMIENECRPNEFTYSVIIDGLAREGKLYRVNEIVRTCKKFINKQIYAYLVKTLSKLGYASEAHSVFCEMWNSHDKGDKGACMSMLEILCHAGKTLEAMDLLAKIHEKELSADSVMYNLVFSALGRLCQTSDINTLYEQMKNDGPSPDIFTYNILISSFGKAGQVDRALQLFEEMELNDCRPDVITYNSLINTLGKNGDLDEAHMRYKEMKERGLTPDVFTYSILIECFGKSNSIEMACKLFDEMLSEGCPPNIVTYNILLDCLEKCGKTAEAFNIYATLKQQGLTPDAVTYTIIERLQSRCHHTMRVRKESPITGWVVSLL</sequence>
<protein>
    <recommendedName>
        <fullName evidence="6">Pentatricopeptide repeat-containing protein</fullName>
    </recommendedName>
</protein>
<evidence type="ECO:0000256" key="3">
    <source>
        <dbReference type="PROSITE-ProRule" id="PRU00708"/>
    </source>
</evidence>
<accession>A0A843VZY5</accession>